<evidence type="ECO:0000313" key="2">
    <source>
        <dbReference type="Proteomes" id="UP000007587"/>
    </source>
</evidence>
<evidence type="ECO:0000313" key="1">
    <source>
        <dbReference type="EMBL" id="AFE05852.1"/>
    </source>
</evidence>
<reference evidence="1 2" key="1">
    <citation type="journal article" date="2012" name="J. Bacteriol.">
        <title>Complete Genome Sequence of the Fruiting Myxobacterium Corallococcus coralloides DSM 2259.</title>
        <authorList>
            <person name="Huntley S."/>
            <person name="Zhang Y."/>
            <person name="Treuner-Lange A."/>
            <person name="Kneip S."/>
            <person name="Sensen C.W."/>
            <person name="Sogaard-Andersen L."/>
        </authorList>
    </citation>
    <scope>NUCLEOTIDE SEQUENCE [LARGE SCALE GENOMIC DNA]</scope>
    <source>
        <strain evidence="2">ATCC 25202 / DSM 2259 / NBRC 100086 / M2</strain>
    </source>
</reference>
<dbReference type="HOGENOM" id="CLU_092398_0_0_7"/>
<keyword evidence="2" id="KW-1185">Reference proteome</keyword>
<reference evidence="2" key="2">
    <citation type="submission" date="2012-03" db="EMBL/GenBank/DDBJ databases">
        <title>Genome sequence of the fruiting myxobacterium Corallococcus coralloides DSM 2259.</title>
        <authorList>
            <person name="Huntley S."/>
            <person name="Zhang Y."/>
            <person name="Treuner-Lange A."/>
            <person name="Sensen C.W."/>
            <person name="Sogaard-Andersen L."/>
        </authorList>
    </citation>
    <scope>NUCLEOTIDE SEQUENCE [LARGE SCALE GENOMIC DNA]</scope>
    <source>
        <strain evidence="2">ATCC 25202 / DSM 2259 / NBRC 100086 / M2</strain>
    </source>
</reference>
<dbReference type="InParanoid" id="H8MFE5"/>
<dbReference type="KEGG" id="ccx:COCOR_04466"/>
<dbReference type="OrthoDB" id="5512641at2"/>
<dbReference type="RefSeq" id="WP_014397273.1">
    <property type="nucleotide sequence ID" value="NC_017030.1"/>
</dbReference>
<accession>H8MFE5</accession>
<dbReference type="EMBL" id="CP003389">
    <property type="protein sequence ID" value="AFE05852.1"/>
    <property type="molecule type" value="Genomic_DNA"/>
</dbReference>
<proteinExistence type="predicted"/>
<dbReference type="eggNOG" id="COG3055">
    <property type="taxonomic scope" value="Bacteria"/>
</dbReference>
<sequence>MSSFKSVVSLCAVAGLMACGGGVEGQGELSTQKSALVTGTSQGCTFTVSFVQRAPFPPPSYDIKLTREASATCPWPASTVTVGLSNANPPTMVSLAANDLGVAVGYTYRTGGPSPLAVAIKHVAPDTMAIVRSTGLTPISLGTYIWSADLAIGPDGTTLIATGTKNVPISGETGSGDHYVAVFPNFFTSTLAPTIVAY</sequence>
<protein>
    <recommendedName>
        <fullName evidence="3">Lipoprotein</fullName>
    </recommendedName>
</protein>
<organism evidence="1 2">
    <name type="scientific">Corallococcus coralloides (strain ATCC 25202 / DSM 2259 / NBRC 100086 / M2)</name>
    <name type="common">Myxococcus coralloides</name>
    <dbReference type="NCBI Taxonomy" id="1144275"/>
    <lineage>
        <taxon>Bacteria</taxon>
        <taxon>Pseudomonadati</taxon>
        <taxon>Myxococcota</taxon>
        <taxon>Myxococcia</taxon>
        <taxon>Myxococcales</taxon>
        <taxon>Cystobacterineae</taxon>
        <taxon>Myxococcaceae</taxon>
        <taxon>Corallococcus</taxon>
    </lineage>
</organism>
<gene>
    <name evidence="1" type="ordered locus">COCOR_04466</name>
</gene>
<evidence type="ECO:0008006" key="3">
    <source>
        <dbReference type="Google" id="ProtNLM"/>
    </source>
</evidence>
<dbReference type="AlphaFoldDB" id="H8MFE5"/>
<dbReference type="Proteomes" id="UP000007587">
    <property type="component" value="Chromosome"/>
</dbReference>
<dbReference type="PROSITE" id="PS51257">
    <property type="entry name" value="PROKAR_LIPOPROTEIN"/>
    <property type="match status" value="1"/>
</dbReference>
<name>H8MFE5_CORCM</name>